<accession>A0A171A3A9</accession>
<protein>
    <recommendedName>
        <fullName evidence="3">DUF5672 domain-containing protein</fullName>
    </recommendedName>
</protein>
<organism evidence="1 2">
    <name type="scientific">Paludibacter jiangxiensis</name>
    <dbReference type="NCBI Taxonomy" id="681398"/>
    <lineage>
        <taxon>Bacteria</taxon>
        <taxon>Pseudomonadati</taxon>
        <taxon>Bacteroidota</taxon>
        <taxon>Bacteroidia</taxon>
        <taxon>Bacteroidales</taxon>
        <taxon>Paludibacteraceae</taxon>
        <taxon>Paludibacter</taxon>
    </lineage>
</organism>
<reference evidence="2" key="1">
    <citation type="submission" date="2016-04" db="EMBL/GenBank/DDBJ databases">
        <title>Draft genome sequence of Paludibacter jiangxiensis strain NM7.</title>
        <authorList>
            <person name="Qiu Y."/>
            <person name="Matsuura N."/>
            <person name="Ohashi A."/>
            <person name="Tourlousse M.D."/>
            <person name="Sekiguchi Y."/>
        </authorList>
    </citation>
    <scope>NUCLEOTIDE SEQUENCE [LARGE SCALE GENOMIC DNA]</scope>
    <source>
        <strain evidence="2">NM7</strain>
    </source>
</reference>
<evidence type="ECO:0000313" key="2">
    <source>
        <dbReference type="Proteomes" id="UP000076586"/>
    </source>
</evidence>
<evidence type="ECO:0000313" key="1">
    <source>
        <dbReference type="EMBL" id="GAT63250.1"/>
    </source>
</evidence>
<reference evidence="2" key="2">
    <citation type="journal article" date="2017" name="Genome Announc.">
        <title>Draft genome sequence of Paludibacter jiangxiensis NM7(T), a propionate-producing fermentative bacterium.</title>
        <authorList>
            <person name="Qiu Y.-L."/>
            <person name="Tourlousse D.M."/>
            <person name="Matsuura N."/>
            <person name="Ohashi A."/>
            <person name="Sekiguchi Y."/>
        </authorList>
    </citation>
    <scope>NUCLEOTIDE SEQUENCE [LARGE SCALE GENOMIC DNA]</scope>
    <source>
        <strain evidence="2">NM7</strain>
    </source>
</reference>
<dbReference type="Proteomes" id="UP000076586">
    <property type="component" value="Unassembled WGS sequence"/>
</dbReference>
<dbReference type="STRING" id="681398.PJIAN_3567"/>
<comment type="caution">
    <text evidence="1">The sequence shown here is derived from an EMBL/GenBank/DDBJ whole genome shotgun (WGS) entry which is preliminary data.</text>
</comment>
<name>A0A171A3A9_9BACT</name>
<dbReference type="SUPFAM" id="SSF53448">
    <property type="entry name" value="Nucleotide-diphospho-sugar transferases"/>
    <property type="match status" value="1"/>
</dbReference>
<dbReference type="OrthoDB" id="8479124at2"/>
<dbReference type="EMBL" id="BDCR01000003">
    <property type="protein sequence ID" value="GAT63250.1"/>
    <property type="molecule type" value="Genomic_DNA"/>
</dbReference>
<dbReference type="RefSeq" id="WP_068704245.1">
    <property type="nucleotide sequence ID" value="NZ_BDCR01000003.1"/>
</dbReference>
<sequence length="323" mass="36693">MKTAICTLYEGHYHYGVAALSNSLYKNGFRGSVYVGYRGELPFWAANAKEDSGLSWNGARTLEIGEGLKLHFLPLITDYHFTNYKPDFMLELWDGPAKDAQSMFYFDPDIVVCAPWKVFESWAGSGIALCEDVNSPLHKNHPKRIAWRNYFSQYSIALTYKESAYVNGGFVGLEKEEIGFLHMWKQIQEAMAVRIGGLNRSALTNSKALSEEDKSDFAPFSKTDQDALNATVEAWSKDASIMGQEAMAFKSGARMMSHALGIPKPWDNNIILSTLKGYSPSVTLKDYWKCVNGPIYLHSKRKMRFKVFEIQICAFIGRFYRRR</sequence>
<evidence type="ECO:0008006" key="3">
    <source>
        <dbReference type="Google" id="ProtNLM"/>
    </source>
</evidence>
<gene>
    <name evidence="1" type="ORF">PJIAN_3567</name>
</gene>
<proteinExistence type="predicted"/>
<dbReference type="AlphaFoldDB" id="A0A171A3A9"/>
<dbReference type="InterPro" id="IPR029044">
    <property type="entry name" value="Nucleotide-diphossugar_trans"/>
</dbReference>
<keyword evidence="2" id="KW-1185">Reference proteome</keyword>